<proteinExistence type="predicted"/>
<name>A0A0M3ICF4_ASCLU</name>
<sequence length="101" mass="11593">MFISTIREFGACVEEEWTRETCQKVSCSPQGLMVITKIREVGNNIERITKNCIMLSKCFPVWRSEEVNCSLTKNGKQMKMLVMYPKFKRNGAIVAFADSEC</sequence>
<evidence type="ECO:0000313" key="2">
    <source>
        <dbReference type="WBParaSite" id="ALUE_0001555901-mRNA-1"/>
    </source>
</evidence>
<dbReference type="WBParaSite" id="ALUE_0001555901-mRNA-1">
    <property type="protein sequence ID" value="ALUE_0001555901-mRNA-1"/>
    <property type="gene ID" value="ALUE_0001555901"/>
</dbReference>
<organism evidence="1 2">
    <name type="scientific">Ascaris lumbricoides</name>
    <name type="common">Giant roundworm</name>
    <dbReference type="NCBI Taxonomy" id="6252"/>
    <lineage>
        <taxon>Eukaryota</taxon>
        <taxon>Metazoa</taxon>
        <taxon>Ecdysozoa</taxon>
        <taxon>Nematoda</taxon>
        <taxon>Chromadorea</taxon>
        <taxon>Rhabditida</taxon>
        <taxon>Spirurina</taxon>
        <taxon>Ascaridomorpha</taxon>
        <taxon>Ascaridoidea</taxon>
        <taxon>Ascarididae</taxon>
        <taxon>Ascaris</taxon>
    </lineage>
</organism>
<dbReference type="Proteomes" id="UP000036681">
    <property type="component" value="Unplaced"/>
</dbReference>
<protein>
    <submittedName>
        <fullName evidence="2">Phlebovirus_G2 domain-containing protein</fullName>
    </submittedName>
</protein>
<accession>A0A0M3ICF4</accession>
<dbReference type="AlphaFoldDB" id="A0A0M3ICF4"/>
<keyword evidence="1" id="KW-1185">Reference proteome</keyword>
<evidence type="ECO:0000313" key="1">
    <source>
        <dbReference type="Proteomes" id="UP000036681"/>
    </source>
</evidence>
<reference evidence="2" key="1">
    <citation type="submission" date="2017-02" db="UniProtKB">
        <authorList>
            <consortium name="WormBaseParasite"/>
        </authorList>
    </citation>
    <scope>IDENTIFICATION</scope>
</reference>